<sequence length="729" mass="84660">MNKYSDNYYLRECYLEKDEVPTQSVIIKTMSPSLATVYFKSMTPKLKVLAGLEPPLKGGGSDWYVPPDDLLKGRSVLKPLKKEFLSKLGFNGIDFFGDTIIEHHLKSQEVEKRKALLESDVNWKSAIEQICEKQNKELSKKAAQRNTNKIKDAFHEFTVLYTSSINRIESLLLDASVKEIERVRNEVHSKMLTNYKTLVKQQATMLYDRYTKNLHNKKIELKEQFICNVEKLRTELGNKIHDINVEKHIAIEKLRKLLECQNLACQIYVALKEKEGCEKLKNQSKHEHYKVVKMLTEEIARNNIEIEVAKEKEKEREKLNWVWKAKICQVVKKFQEFIAYTLKTIPEQADFFLNVEKLLLLQLGAAVDNPSVESLFEPEREKIREPVSEPRPFFLFCDEGLKPSINSEICSKQSISSTAQLPVIVVNKRCIYAACDNLEQFADKVEQVLNSEQIEVQALEDDHDYTYDIPVKCTPSHQLLELKDQSSMMQILQKEMINTKNVPIECCCFCKLPHCFSNHIIQQEATGSTKIEQRSDNILLPEITSESKELSKEQILEHTREPKLESYFKFVEPKTCKCAEIAKKPPREHLPAYMRKMSAFDYPDLPNYEECSLNTLKKIVQKAKDRGVPKKDLPKPVPLPKHIMKDVGTQYSDQEFEYLCTCFDEKVANNMLDFFAENVKRNEIDASLIPHYLNQNMESFIQDRALSLRNLLKQSPELEEIFKNEQCLF</sequence>
<proteinExistence type="predicted"/>
<accession>A0A8S3XLH6</accession>
<gene>
    <name evidence="1" type="ORF">PAPOLLO_LOCUS19346</name>
</gene>
<organism evidence="1 2">
    <name type="scientific">Parnassius apollo</name>
    <name type="common">Apollo butterfly</name>
    <name type="synonym">Papilio apollo</name>
    <dbReference type="NCBI Taxonomy" id="110799"/>
    <lineage>
        <taxon>Eukaryota</taxon>
        <taxon>Metazoa</taxon>
        <taxon>Ecdysozoa</taxon>
        <taxon>Arthropoda</taxon>
        <taxon>Hexapoda</taxon>
        <taxon>Insecta</taxon>
        <taxon>Pterygota</taxon>
        <taxon>Neoptera</taxon>
        <taxon>Endopterygota</taxon>
        <taxon>Lepidoptera</taxon>
        <taxon>Glossata</taxon>
        <taxon>Ditrysia</taxon>
        <taxon>Papilionoidea</taxon>
        <taxon>Papilionidae</taxon>
        <taxon>Parnassiinae</taxon>
        <taxon>Parnassini</taxon>
        <taxon>Parnassius</taxon>
        <taxon>Parnassius</taxon>
    </lineage>
</organism>
<dbReference type="OrthoDB" id="8196513at2759"/>
<dbReference type="EMBL" id="CAJQZP010001207">
    <property type="protein sequence ID" value="CAG5029874.1"/>
    <property type="molecule type" value="Genomic_DNA"/>
</dbReference>
<reference evidence="1" key="1">
    <citation type="submission" date="2021-04" db="EMBL/GenBank/DDBJ databases">
        <authorList>
            <person name="Tunstrom K."/>
        </authorList>
    </citation>
    <scope>NUCLEOTIDE SEQUENCE</scope>
</reference>
<keyword evidence="2" id="KW-1185">Reference proteome</keyword>
<evidence type="ECO:0000313" key="1">
    <source>
        <dbReference type="EMBL" id="CAG5029874.1"/>
    </source>
</evidence>
<protein>
    <submittedName>
        <fullName evidence="1">(apollo) hypothetical protein</fullName>
    </submittedName>
</protein>
<comment type="caution">
    <text evidence="1">The sequence shown here is derived from an EMBL/GenBank/DDBJ whole genome shotgun (WGS) entry which is preliminary data.</text>
</comment>
<dbReference type="AlphaFoldDB" id="A0A8S3XLH6"/>
<dbReference type="Proteomes" id="UP000691718">
    <property type="component" value="Unassembled WGS sequence"/>
</dbReference>
<name>A0A8S3XLH6_PARAO</name>
<evidence type="ECO:0000313" key="2">
    <source>
        <dbReference type="Proteomes" id="UP000691718"/>
    </source>
</evidence>